<reference evidence="3 4" key="1">
    <citation type="submission" date="2020-09" db="EMBL/GenBank/DDBJ databases">
        <title>Actinomycete isolated from the Camponotus japonicus Mayr.</title>
        <authorList>
            <person name="Gong X."/>
        </authorList>
    </citation>
    <scope>NUCLEOTIDE SEQUENCE [LARGE SCALE GENOMIC DNA]</scope>
    <source>
        <strain evidence="3 4">2C-HV3</strain>
    </source>
</reference>
<protein>
    <submittedName>
        <fullName evidence="3">DUF4240 domain-containing protein</fullName>
    </submittedName>
</protein>
<proteinExistence type="predicted"/>
<evidence type="ECO:0000256" key="1">
    <source>
        <dbReference type="SAM" id="MobiDB-lite"/>
    </source>
</evidence>
<keyword evidence="4" id="KW-1185">Reference proteome</keyword>
<feature type="region of interest" description="Disordered" evidence="1">
    <location>
        <begin position="147"/>
        <end position="189"/>
    </location>
</feature>
<dbReference type="InterPro" id="IPR025334">
    <property type="entry name" value="DUF4240"/>
</dbReference>
<evidence type="ECO:0000313" key="3">
    <source>
        <dbReference type="EMBL" id="MBD3148022.1"/>
    </source>
</evidence>
<organism evidence="3 4">
    <name type="scientific">Microbispora bryophytorum subsp. camponoti</name>
    <dbReference type="NCBI Taxonomy" id="1677852"/>
    <lineage>
        <taxon>Bacteria</taxon>
        <taxon>Bacillati</taxon>
        <taxon>Actinomycetota</taxon>
        <taxon>Actinomycetes</taxon>
        <taxon>Streptosporangiales</taxon>
        <taxon>Streptosporangiaceae</taxon>
        <taxon>Microbispora</taxon>
    </lineage>
</organism>
<dbReference type="RefSeq" id="WP_191055142.1">
    <property type="nucleotide sequence ID" value="NZ_JACXRZ010000040.1"/>
</dbReference>
<sequence>MDIDEFWLFLQRSRQMTSDPDERLQWLTLHLAQRPPAKIVDFQILLNQVRRRSDTYDMWEAANLICGGCSTDGFWYFQAWLIGLGRDIFERVVADPDNLAEVPEVQRLAERPMGEWADDEWPRWEALSYVAAGAYEEATGVEDGVYDAMEERGHSDQSDPQPSGLPWRLREPEAVAQRLPRLSRMFPTR</sequence>
<dbReference type="Pfam" id="PF14024">
    <property type="entry name" value="DUF4240"/>
    <property type="match status" value="1"/>
</dbReference>
<name>A0ABR8LE79_9ACTN</name>
<feature type="domain" description="DUF4240" evidence="2">
    <location>
        <begin position="1"/>
        <end position="137"/>
    </location>
</feature>
<evidence type="ECO:0000313" key="4">
    <source>
        <dbReference type="Proteomes" id="UP000653231"/>
    </source>
</evidence>
<gene>
    <name evidence="3" type="ORF">IEQ31_33300</name>
</gene>
<dbReference type="EMBL" id="JACXRZ010000040">
    <property type="protein sequence ID" value="MBD3148022.1"/>
    <property type="molecule type" value="Genomic_DNA"/>
</dbReference>
<dbReference type="Proteomes" id="UP000653231">
    <property type="component" value="Unassembled WGS sequence"/>
</dbReference>
<accession>A0ABR8LE79</accession>
<comment type="caution">
    <text evidence="3">The sequence shown here is derived from an EMBL/GenBank/DDBJ whole genome shotgun (WGS) entry which is preliminary data.</text>
</comment>
<evidence type="ECO:0000259" key="2">
    <source>
        <dbReference type="Pfam" id="PF14024"/>
    </source>
</evidence>